<protein>
    <recommendedName>
        <fullName evidence="4">Right handed beta helix domain-containing protein</fullName>
    </recommendedName>
</protein>
<dbReference type="SUPFAM" id="SSF51126">
    <property type="entry name" value="Pectin lyase-like"/>
    <property type="match status" value="1"/>
</dbReference>
<dbReference type="HOGENOM" id="CLU_629815_0_0_6"/>
<accession>A4BL53</accession>
<keyword evidence="3" id="KW-1185">Reference proteome</keyword>
<keyword evidence="1" id="KW-0732">Signal</keyword>
<gene>
    <name evidence="2" type="ORF">NB231_14513</name>
</gene>
<evidence type="ECO:0000313" key="3">
    <source>
        <dbReference type="Proteomes" id="UP000003374"/>
    </source>
</evidence>
<dbReference type="AlphaFoldDB" id="A4BL53"/>
<reference evidence="2 3" key="1">
    <citation type="submission" date="2006-02" db="EMBL/GenBank/DDBJ databases">
        <authorList>
            <person name="Waterbury J."/>
            <person name="Ferriera S."/>
            <person name="Johnson J."/>
            <person name="Kravitz S."/>
            <person name="Halpern A."/>
            <person name="Remington K."/>
            <person name="Beeson K."/>
            <person name="Tran B."/>
            <person name="Rogers Y.-H."/>
            <person name="Friedman R."/>
            <person name="Venter J.C."/>
        </authorList>
    </citation>
    <scope>NUCLEOTIDE SEQUENCE [LARGE SCALE GENOMIC DNA]</scope>
    <source>
        <strain evidence="2 3">Nb-231</strain>
    </source>
</reference>
<dbReference type="Gene3D" id="2.160.20.10">
    <property type="entry name" value="Single-stranded right-handed beta-helix, Pectin lyase-like"/>
    <property type="match status" value="1"/>
</dbReference>
<evidence type="ECO:0000256" key="1">
    <source>
        <dbReference type="SAM" id="SignalP"/>
    </source>
</evidence>
<name>A4BL53_9GAMM</name>
<dbReference type="SMART" id="SM00710">
    <property type="entry name" value="PbH1"/>
    <property type="match status" value="6"/>
</dbReference>
<proteinExistence type="predicted"/>
<dbReference type="InterPro" id="IPR012334">
    <property type="entry name" value="Pectin_lyas_fold"/>
</dbReference>
<organism evidence="2 3">
    <name type="scientific">Nitrococcus mobilis Nb-231</name>
    <dbReference type="NCBI Taxonomy" id="314278"/>
    <lineage>
        <taxon>Bacteria</taxon>
        <taxon>Pseudomonadati</taxon>
        <taxon>Pseudomonadota</taxon>
        <taxon>Gammaproteobacteria</taxon>
        <taxon>Chromatiales</taxon>
        <taxon>Ectothiorhodospiraceae</taxon>
        <taxon>Nitrococcus</taxon>
    </lineage>
</organism>
<evidence type="ECO:0008006" key="4">
    <source>
        <dbReference type="Google" id="ProtNLM"/>
    </source>
</evidence>
<dbReference type="STRING" id="314278.NB231_14513"/>
<feature type="signal peptide" evidence="1">
    <location>
        <begin position="1"/>
        <end position="17"/>
    </location>
</feature>
<dbReference type="InterPro" id="IPR011050">
    <property type="entry name" value="Pectin_lyase_fold/virulence"/>
</dbReference>
<dbReference type="EMBL" id="AAOF01000001">
    <property type="protein sequence ID" value="EAR23041.1"/>
    <property type="molecule type" value="Genomic_DNA"/>
</dbReference>
<comment type="caution">
    <text evidence="2">The sequence shown here is derived from an EMBL/GenBank/DDBJ whole genome shotgun (WGS) entry which is preliminary data.</text>
</comment>
<dbReference type="Proteomes" id="UP000003374">
    <property type="component" value="Unassembled WGS sequence"/>
</dbReference>
<dbReference type="eggNOG" id="ENOG502Z982">
    <property type="taxonomic scope" value="Bacteria"/>
</dbReference>
<dbReference type="InterPro" id="IPR006626">
    <property type="entry name" value="PbH1"/>
</dbReference>
<sequence length="435" mass="47237">MPLVVLTALSFASAAPAAVLRGEPTDYRQLVQTLQPGDILRLQAGVYRYGLAAHNLNGLAGRRITIEGPARGDSALFLAHRGRNTISIKNASYITIRNLVLDGQKLGADGVKAEGTSRYAHHITIENLKISNHDANQQIVGISTKCPAWSWVVRGNVIDGAGTGMYFGDSDGSAPFIGGVIEGNVVRNTIGYNIEIKQQKPRKELAGMPRQPQVTILRHNAFSKAAGGATGGLARPNVLLGYQPQKGAGRFDRYLVYGNFFYQNPTEALFQATGRAAIYNNAFVNTAGVGRAIMIMPHKGVAPKSIDIFHNTVLASDIGIAVWNANRRFQQVAEANAIFASTPTTGRMQRRANITAPLGKASDYLRAPQAPLGRLDLSPRPEQLRGQRLASTLRDDPAADRDFYNTLRHKRFVGAFVYYGAGVSRPLSLRHRSVR</sequence>
<evidence type="ECO:0000313" key="2">
    <source>
        <dbReference type="EMBL" id="EAR23041.1"/>
    </source>
</evidence>
<feature type="chain" id="PRO_5002666624" description="Right handed beta helix domain-containing protein" evidence="1">
    <location>
        <begin position="18"/>
        <end position="435"/>
    </location>
</feature>